<dbReference type="HOGENOM" id="CLU_129668_0_0_2"/>
<organism evidence="2 3">
    <name type="scientific">Pyrococcus yayanosii (strain CH1 / JCM 16557)</name>
    <dbReference type="NCBI Taxonomy" id="529709"/>
    <lineage>
        <taxon>Archaea</taxon>
        <taxon>Methanobacteriati</taxon>
        <taxon>Methanobacteriota</taxon>
        <taxon>Thermococci</taxon>
        <taxon>Thermococcales</taxon>
        <taxon>Thermococcaceae</taxon>
        <taxon>Pyrococcus</taxon>
    </lineage>
</organism>
<dbReference type="AlphaFoldDB" id="F8AGW6"/>
<keyword evidence="1" id="KW-0472">Membrane</keyword>
<dbReference type="EMBL" id="CP002779">
    <property type="protein sequence ID" value="AEH25257.1"/>
    <property type="molecule type" value="Genomic_DNA"/>
</dbReference>
<gene>
    <name evidence="2" type="ordered locus">PYCH_15910</name>
</gene>
<dbReference type="Proteomes" id="UP000008386">
    <property type="component" value="Chromosome"/>
</dbReference>
<evidence type="ECO:0000256" key="1">
    <source>
        <dbReference type="SAM" id="Phobius"/>
    </source>
</evidence>
<dbReference type="eggNOG" id="arCOG05872">
    <property type="taxonomic scope" value="Archaea"/>
</dbReference>
<dbReference type="OrthoDB" id="86071at2157"/>
<name>F8AGW6_PYRYC</name>
<keyword evidence="1" id="KW-0812">Transmembrane</keyword>
<feature type="transmembrane region" description="Helical" evidence="1">
    <location>
        <begin position="121"/>
        <end position="147"/>
    </location>
</feature>
<dbReference type="STRING" id="529709.PYCH_15910"/>
<keyword evidence="3" id="KW-1185">Reference proteome</keyword>
<protein>
    <submittedName>
        <fullName evidence="2">Uncharacterized protein</fullName>
    </submittedName>
</protein>
<sequence>MVSFWKALRYPTIATGLVLLFISLLLAFASMTSEVVKTTESGVLEPGSYYLEPKSIVVLTSANLTLSAEKATVTVTWANNFVHLTLANSTEKVKNITEPPTLVTDGSLKYRLDAVGVRYPYSWLSVVGFVTMIAGSVLSLLGFASYMQGELEKTKKKKKTEKGRNER</sequence>
<reference evidence="2 3" key="1">
    <citation type="journal article" date="2011" name="J. Bacteriol.">
        <title>Complete genome sequence of the obligate piezophilic hyperthermophilic archaeon Pyrococcus yayanosii CH1.</title>
        <authorList>
            <person name="Jun X."/>
            <person name="Lupeng L."/>
            <person name="Minjuan X."/>
            <person name="Oger P."/>
            <person name="Fengping W."/>
            <person name="Jebbar M."/>
            <person name="Xiang X."/>
        </authorList>
    </citation>
    <scope>NUCLEOTIDE SEQUENCE [LARGE SCALE GENOMIC DNA]</scope>
    <source>
        <strain evidence="3">CH1 / JCM 16557</strain>
    </source>
</reference>
<dbReference type="GeneID" id="10838160"/>
<dbReference type="KEGG" id="pya:PYCH_15910"/>
<evidence type="ECO:0000313" key="3">
    <source>
        <dbReference type="Proteomes" id="UP000008386"/>
    </source>
</evidence>
<keyword evidence="1" id="KW-1133">Transmembrane helix</keyword>
<dbReference type="RefSeq" id="WP_013906313.1">
    <property type="nucleotide sequence ID" value="NC_015680.1"/>
</dbReference>
<accession>F8AGW6</accession>
<evidence type="ECO:0000313" key="2">
    <source>
        <dbReference type="EMBL" id="AEH25257.1"/>
    </source>
</evidence>
<proteinExistence type="predicted"/>